<evidence type="ECO:0000313" key="1">
    <source>
        <dbReference type="EMBL" id="KAG8386531.1"/>
    </source>
</evidence>
<dbReference type="PANTHER" id="PTHR34222">
    <property type="entry name" value="GAG_PRE-INTEGRS DOMAIN-CONTAINING PROTEIN"/>
    <property type="match status" value="1"/>
</dbReference>
<accession>A0AAV6XU35</accession>
<sequence length="180" mass="20896">MGERTPPHTPSTENFQEETSILADLTSRISQMLNQTPTPTIHEPLIGIKLDGTNYGLWSQVVEMYISGKDKLKQRVGSIETYYNTLQGFWREIDFRRPNPMKCETDIQKYNSMLQEDRVYIFLDGLDDRLDKVRADVLQLQPFPTVEQAYAHVRREDFRQTVMLTKEDTISSAADFKGRT</sequence>
<evidence type="ECO:0008006" key="3">
    <source>
        <dbReference type="Google" id="ProtNLM"/>
    </source>
</evidence>
<evidence type="ECO:0000313" key="2">
    <source>
        <dbReference type="Proteomes" id="UP000826271"/>
    </source>
</evidence>
<dbReference type="Proteomes" id="UP000826271">
    <property type="component" value="Unassembled WGS sequence"/>
</dbReference>
<comment type="caution">
    <text evidence="1">The sequence shown here is derived from an EMBL/GenBank/DDBJ whole genome shotgun (WGS) entry which is preliminary data.</text>
</comment>
<reference evidence="1" key="1">
    <citation type="submission" date="2019-10" db="EMBL/GenBank/DDBJ databases">
        <authorList>
            <person name="Zhang R."/>
            <person name="Pan Y."/>
            <person name="Wang J."/>
            <person name="Ma R."/>
            <person name="Yu S."/>
        </authorList>
    </citation>
    <scope>NUCLEOTIDE SEQUENCE</scope>
    <source>
        <strain evidence="1">LA-IB0</strain>
        <tissue evidence="1">Leaf</tissue>
    </source>
</reference>
<protein>
    <recommendedName>
        <fullName evidence="3">Retrotransposon Copia-like N-terminal domain-containing protein</fullName>
    </recommendedName>
</protein>
<name>A0AAV6XU35_9LAMI</name>
<dbReference type="PANTHER" id="PTHR34222:SF43">
    <property type="entry name" value="RETROTRANSPOSON GAG DOMAIN-CONTAINING PROTEIN"/>
    <property type="match status" value="1"/>
</dbReference>
<gene>
    <name evidence="1" type="ORF">BUALT_Bualt03G0158100</name>
</gene>
<organism evidence="1 2">
    <name type="scientific">Buddleja alternifolia</name>
    <dbReference type="NCBI Taxonomy" id="168488"/>
    <lineage>
        <taxon>Eukaryota</taxon>
        <taxon>Viridiplantae</taxon>
        <taxon>Streptophyta</taxon>
        <taxon>Embryophyta</taxon>
        <taxon>Tracheophyta</taxon>
        <taxon>Spermatophyta</taxon>
        <taxon>Magnoliopsida</taxon>
        <taxon>eudicotyledons</taxon>
        <taxon>Gunneridae</taxon>
        <taxon>Pentapetalae</taxon>
        <taxon>asterids</taxon>
        <taxon>lamiids</taxon>
        <taxon>Lamiales</taxon>
        <taxon>Scrophulariaceae</taxon>
        <taxon>Buddlejeae</taxon>
        <taxon>Buddleja</taxon>
    </lineage>
</organism>
<keyword evidence="2" id="KW-1185">Reference proteome</keyword>
<proteinExistence type="predicted"/>
<dbReference type="AlphaFoldDB" id="A0AAV6XU35"/>
<dbReference type="EMBL" id="WHWC01000003">
    <property type="protein sequence ID" value="KAG8386531.1"/>
    <property type="molecule type" value="Genomic_DNA"/>
</dbReference>